<sequence>MRSLKLCAKYFLFLILISVFISGCMFSYTAKSAYFQMEMLNSRQSIDKVLAQNLLPQEQAERLAMVPKIKKFGENLGLSPTKNYGTYTVNWNRTILVFCACKPLAFQNETWIFPVVGKIPYLGFFRMKDARPWVNKYEAEGWDVWLRTAGAYSTGGKFKDPVTPAILENNEWRLAELISHELAHSTVWKKGQTDFNETFANVVGEEISDRWMIAHYGADSTELRQMREQRKDKQTFYQIINGLYNELNIIYCDKQFTDEQKLNLKNQLIISLQSRILNSNMTNKLGYANYVSRETWNNARLSQYRTYNNSREMFDALLAKYNGDIRSFIKKLKAIARDNENPWIALKKAID</sequence>
<comment type="caution">
    <text evidence="1">The sequence shown here is derived from an EMBL/GenBank/DDBJ whole genome shotgun (WGS) entry which is preliminary data.</text>
</comment>
<protein>
    <recommendedName>
        <fullName evidence="3">Aminopeptidase</fullName>
    </recommendedName>
</protein>
<name>A0A2M6W652_9BACT</name>
<evidence type="ECO:0000313" key="2">
    <source>
        <dbReference type="Proteomes" id="UP000231426"/>
    </source>
</evidence>
<dbReference type="PROSITE" id="PS51257">
    <property type="entry name" value="PROKAR_LIPOPROTEIN"/>
    <property type="match status" value="1"/>
</dbReference>
<organism evidence="1 2">
    <name type="scientific">Candidatus Magasanikbacteria bacterium CG10_big_fil_rev_8_21_14_0_10_36_32</name>
    <dbReference type="NCBI Taxonomy" id="1974646"/>
    <lineage>
        <taxon>Bacteria</taxon>
        <taxon>Candidatus Magasanikiibacteriota</taxon>
    </lineage>
</organism>
<gene>
    <name evidence="1" type="ORF">COU29_03245</name>
</gene>
<proteinExistence type="predicted"/>
<evidence type="ECO:0000313" key="1">
    <source>
        <dbReference type="EMBL" id="PIT88256.1"/>
    </source>
</evidence>
<dbReference type="InterPro" id="IPR014553">
    <property type="entry name" value="Aminopept"/>
</dbReference>
<evidence type="ECO:0008006" key="3">
    <source>
        <dbReference type="Google" id="ProtNLM"/>
    </source>
</evidence>
<dbReference type="Proteomes" id="UP000231426">
    <property type="component" value="Unassembled WGS sequence"/>
</dbReference>
<dbReference type="EMBL" id="PFBV01000004">
    <property type="protein sequence ID" value="PIT88256.1"/>
    <property type="molecule type" value="Genomic_DNA"/>
</dbReference>
<reference evidence="2" key="1">
    <citation type="submission" date="2017-09" db="EMBL/GenBank/DDBJ databases">
        <title>Depth-based differentiation of microbial function through sediment-hosted aquifers and enrichment of novel symbionts in the deep terrestrial subsurface.</title>
        <authorList>
            <person name="Probst A.J."/>
            <person name="Ladd B."/>
            <person name="Jarett J.K."/>
            <person name="Geller-Mcgrath D.E."/>
            <person name="Sieber C.M.K."/>
            <person name="Emerson J.B."/>
            <person name="Anantharaman K."/>
            <person name="Thomas B.C."/>
            <person name="Malmstrom R."/>
            <person name="Stieglmeier M."/>
            <person name="Klingl A."/>
            <person name="Woyke T."/>
            <person name="Ryan C.M."/>
            <person name="Banfield J.F."/>
        </authorList>
    </citation>
    <scope>NUCLEOTIDE SEQUENCE [LARGE SCALE GENOMIC DNA]</scope>
</reference>
<accession>A0A2M6W652</accession>
<dbReference type="Pfam" id="PF10023">
    <property type="entry name" value="Aminopep"/>
    <property type="match status" value="1"/>
</dbReference>
<dbReference type="AlphaFoldDB" id="A0A2M6W652"/>